<dbReference type="GO" id="GO:0000964">
    <property type="term" value="P:mitochondrial RNA 5'-end processing"/>
    <property type="evidence" value="ECO:0007669"/>
    <property type="project" value="TreeGrafter"/>
</dbReference>
<proteinExistence type="predicted"/>
<accession>A0A1E4T506</accession>
<dbReference type="OrthoDB" id="10249045at2759"/>
<dbReference type="Proteomes" id="UP000094801">
    <property type="component" value="Unassembled WGS sequence"/>
</dbReference>
<evidence type="ECO:0008006" key="3">
    <source>
        <dbReference type="Google" id="ProtNLM"/>
    </source>
</evidence>
<evidence type="ECO:0000313" key="1">
    <source>
        <dbReference type="EMBL" id="ODV86847.1"/>
    </source>
</evidence>
<feature type="non-terminal residue" evidence="1">
    <location>
        <position position="570"/>
    </location>
</feature>
<dbReference type="PANTHER" id="PTHR31014:SF0">
    <property type="entry name" value="MITOCHONDRIAL TRANSLATION SYSTEM COMPONENT PET127-RELATED"/>
    <property type="match status" value="1"/>
</dbReference>
<dbReference type="Pfam" id="PF08634">
    <property type="entry name" value="Pet127"/>
    <property type="match status" value="1"/>
</dbReference>
<gene>
    <name evidence="1" type="ORF">CANARDRAFT_187098</name>
</gene>
<protein>
    <recommendedName>
        <fullName evidence="3">Pet127-domain-containing protein</fullName>
    </recommendedName>
</protein>
<dbReference type="PANTHER" id="PTHR31014">
    <property type="entry name" value="MITOCHONDRIAL TRANSLATION SYSTEM COMPONENT PET127-RELATED"/>
    <property type="match status" value="1"/>
</dbReference>
<reference evidence="2" key="1">
    <citation type="submission" date="2016-04" db="EMBL/GenBank/DDBJ databases">
        <title>Comparative genomics of biotechnologically important yeasts.</title>
        <authorList>
            <consortium name="DOE Joint Genome Institute"/>
            <person name="Riley R."/>
            <person name="Haridas S."/>
            <person name="Wolfe K.H."/>
            <person name="Lopes M.R."/>
            <person name="Hittinger C.T."/>
            <person name="Goker M."/>
            <person name="Salamov A."/>
            <person name="Wisecaver J."/>
            <person name="Long T.M."/>
            <person name="Aerts A.L."/>
            <person name="Barry K."/>
            <person name="Choi C."/>
            <person name="Clum A."/>
            <person name="Coughlan A.Y."/>
            <person name="Deshpande S."/>
            <person name="Douglass A.P."/>
            <person name="Hanson S.J."/>
            <person name="Klenk H.-P."/>
            <person name="Labutti K."/>
            <person name="Lapidus A."/>
            <person name="Lindquist E."/>
            <person name="Lipzen A."/>
            <person name="Meier-Kolthoff J.P."/>
            <person name="Ohm R.A."/>
            <person name="Otillar R.P."/>
            <person name="Pangilinan J."/>
            <person name="Peng Y."/>
            <person name="Rokas A."/>
            <person name="Rosa C.A."/>
            <person name="Scheuner C."/>
            <person name="Sibirny A.A."/>
            <person name="Slot J.C."/>
            <person name="Stielow J.B."/>
            <person name="Sun H."/>
            <person name="Kurtzman C.P."/>
            <person name="Blackwell M."/>
            <person name="Grigoriev I.V."/>
            <person name="Jeffries T.W."/>
        </authorList>
    </citation>
    <scope>NUCLEOTIDE SEQUENCE [LARGE SCALE GENOMIC DNA]</scope>
    <source>
        <strain evidence="2">NRRL YB-2248</strain>
    </source>
</reference>
<name>A0A1E4T506_9ASCO</name>
<organism evidence="1 2">
    <name type="scientific">[Candida] arabinofermentans NRRL YB-2248</name>
    <dbReference type="NCBI Taxonomy" id="983967"/>
    <lineage>
        <taxon>Eukaryota</taxon>
        <taxon>Fungi</taxon>
        <taxon>Dikarya</taxon>
        <taxon>Ascomycota</taxon>
        <taxon>Saccharomycotina</taxon>
        <taxon>Pichiomycetes</taxon>
        <taxon>Pichiales</taxon>
        <taxon>Pichiaceae</taxon>
        <taxon>Ogataea</taxon>
        <taxon>Ogataea/Candida clade</taxon>
    </lineage>
</organism>
<dbReference type="EMBL" id="KV453849">
    <property type="protein sequence ID" value="ODV86847.1"/>
    <property type="molecule type" value="Genomic_DNA"/>
</dbReference>
<dbReference type="AlphaFoldDB" id="A0A1E4T506"/>
<sequence>LQDPRTKRFNFDPHLLNIPSIDDFRFDTVPGFIPSGKDETLADIATELNTTKANSVKYYSSTSSMTSVLKHFHTLLSKSKHINTSQFSKAFPESASVAPSMNLPSSSIVSPRGTSSSEIFYSIDSDKTGDMELVLSLLGHELELFFTTPPDEFKQHLHSTFSNSSEPPPDVNVASCYNYAKISKFLMRSQLDARHPDLPNKGTFDIKTRAVAAIRYDIHHTHFHPTDYSIVRTHGLFESFEREMFDCARSTLLKYQLQARIGNMDGIFIALHNVKKVFGFYYLSLDEIDHIIQGYSESMAELGKEYKSVDKCLEELDNIVDDFGSHYQTKREHLSVYMADFEFKSSMKIWEDLLDHIDTLVKGRPFRLITRYEGKHLDDHIEVIVNVLDDESLKLLTNTTDKVDEIVKENELSLKDDHELLLTPTDRIQHSSKNLHKLSRNLWEVNNKIFQSTKNETYLFAITADHYINGKKSTTSHPEPPTSIIDPGTKDRWEIKYSLKQVTDMGYIKRRYKKFIKSLRCLGGEISVLPKFEDGEAESRLYLDTTANIKQRILRAYSAKNQKRELTNFN</sequence>
<dbReference type="STRING" id="983967.A0A1E4T506"/>
<dbReference type="InterPro" id="IPR013943">
    <property type="entry name" value="Pet127"/>
</dbReference>
<dbReference type="GO" id="GO:0005740">
    <property type="term" value="C:mitochondrial envelope"/>
    <property type="evidence" value="ECO:0007669"/>
    <property type="project" value="TreeGrafter"/>
</dbReference>
<feature type="non-terminal residue" evidence="1">
    <location>
        <position position="1"/>
    </location>
</feature>
<keyword evidence="2" id="KW-1185">Reference proteome</keyword>
<evidence type="ECO:0000313" key="2">
    <source>
        <dbReference type="Proteomes" id="UP000094801"/>
    </source>
</evidence>